<keyword evidence="4" id="KW-0274">FAD</keyword>
<dbReference type="InterPro" id="IPR020946">
    <property type="entry name" value="Flavin_mOase-like"/>
</dbReference>
<evidence type="ECO:0000256" key="7">
    <source>
        <dbReference type="ARBA" id="ARBA00023033"/>
    </source>
</evidence>
<name>A0A1V8T7X1_9PEZI</name>
<comment type="cofactor">
    <cofactor evidence="1">
        <name>FAD</name>
        <dbReference type="ChEBI" id="CHEBI:57692"/>
    </cofactor>
</comment>
<dbReference type="InterPro" id="IPR036188">
    <property type="entry name" value="FAD/NAD-bd_sf"/>
</dbReference>
<dbReference type="Proteomes" id="UP000192596">
    <property type="component" value="Unassembled WGS sequence"/>
</dbReference>
<dbReference type="FunFam" id="3.50.50.60:FF:000138">
    <property type="entry name" value="Flavin-containing monooxygenase"/>
    <property type="match status" value="1"/>
</dbReference>
<evidence type="ECO:0000256" key="6">
    <source>
        <dbReference type="ARBA" id="ARBA00023002"/>
    </source>
</evidence>
<organism evidence="8 9">
    <name type="scientific">Cryoendolithus antarcticus</name>
    <dbReference type="NCBI Taxonomy" id="1507870"/>
    <lineage>
        <taxon>Eukaryota</taxon>
        <taxon>Fungi</taxon>
        <taxon>Dikarya</taxon>
        <taxon>Ascomycota</taxon>
        <taxon>Pezizomycotina</taxon>
        <taxon>Dothideomycetes</taxon>
        <taxon>Dothideomycetidae</taxon>
        <taxon>Cladosporiales</taxon>
        <taxon>Cladosporiaceae</taxon>
        <taxon>Cryoendolithus</taxon>
    </lineage>
</organism>
<dbReference type="PANTHER" id="PTHR23023">
    <property type="entry name" value="DIMETHYLANILINE MONOOXYGENASE"/>
    <property type="match status" value="1"/>
</dbReference>
<dbReference type="AlphaFoldDB" id="A0A1V8T7X1"/>
<dbReference type="STRING" id="1507870.A0A1V8T7X1"/>
<dbReference type="GO" id="GO:0050660">
    <property type="term" value="F:flavin adenine dinucleotide binding"/>
    <property type="evidence" value="ECO:0007669"/>
    <property type="project" value="InterPro"/>
</dbReference>
<keyword evidence="5" id="KW-0521">NADP</keyword>
<gene>
    <name evidence="8" type="ORF">B0A48_07213</name>
</gene>
<keyword evidence="6" id="KW-0560">Oxidoreductase</keyword>
<dbReference type="InterPro" id="IPR050346">
    <property type="entry name" value="FMO-like"/>
</dbReference>
<dbReference type="GO" id="GO:0050661">
    <property type="term" value="F:NADP binding"/>
    <property type="evidence" value="ECO:0007669"/>
    <property type="project" value="InterPro"/>
</dbReference>
<dbReference type="Gene3D" id="3.50.50.60">
    <property type="entry name" value="FAD/NAD(P)-binding domain"/>
    <property type="match status" value="2"/>
</dbReference>
<comment type="caution">
    <text evidence="8">The sequence shown here is derived from an EMBL/GenBank/DDBJ whole genome shotgun (WGS) entry which is preliminary data.</text>
</comment>
<proteinExistence type="inferred from homology"/>
<evidence type="ECO:0000313" key="9">
    <source>
        <dbReference type="Proteomes" id="UP000192596"/>
    </source>
</evidence>
<evidence type="ECO:0000256" key="1">
    <source>
        <dbReference type="ARBA" id="ARBA00001974"/>
    </source>
</evidence>
<comment type="similarity">
    <text evidence="2">Belongs to the FMO family.</text>
</comment>
<dbReference type="SUPFAM" id="SSF51905">
    <property type="entry name" value="FAD/NAD(P)-binding domain"/>
    <property type="match status" value="2"/>
</dbReference>
<keyword evidence="9" id="KW-1185">Reference proteome</keyword>
<dbReference type="InParanoid" id="A0A1V8T7X1"/>
<sequence>MASVQGCHIVGSVPLADTESVLRACATGLPDRLKRMPDGETGTRWYFVNWQQSTLPEYVQVKFGGGGQDVSYPLTAQEVEDARLRLETAGPLETGYDTAAIDSYHVFAKLKNEGVIPKLTKFQVCIPTAANVIGIFVRPELRAATEPLYEAALYRAIRKIQDTVPHGELAIQIDLAVDTAFWEGVVWEPYFGEGDQDAVKEVIVQYAARMIAQIDSDVEVGIHNCYGDIVPKLKQHGTDLYLGVVHHGHASATKEMVEAAGKVLDGYLVAEQAFSEIKIFEQRSTVGGIWNYVPCTEGTAARVAHRCSDVEKVEGRRGDTSADRPFGNTSVEYVEPLTPLYDRLETNIPRDLMGFSDLDWPEDCQLFPRHETVLEYIEKYAEDVRHLISFRAQVLSVHSEGEEWHVDVSVPQISGSQMVEHHKFDAVVVASGHFDVPYMPDVTGMENWVQAYPGSILHSKYYRTPDQYADKKVIVVGNSASGTDIGAQIRTVCRAPLIASTRSASYLQAEAPPGQVDKPAISEFVVADKTVVFADGSREQHVDAVLYCTGYYYSFPFLQGLSPPVVNTGERVERLYQHLFYWPNPTLIFPTLNQKIIPFPFAEAQAAVVARALAGRLSLPSSPDMKRWEDSTVTEMGARRDFHVLKFPKDAAYINMMHDWAMRAQGNAAQSCGGTDKVVSPPMAANSPLAGDHQSATGKEPPYWTEREYWMRERFPAIKKAFQDFGEARHSKRTLADVGFVFNG</sequence>
<keyword evidence="3" id="KW-0285">Flavoprotein</keyword>
<evidence type="ECO:0000256" key="4">
    <source>
        <dbReference type="ARBA" id="ARBA00022827"/>
    </source>
</evidence>
<protein>
    <submittedName>
        <fullName evidence="8">Uncharacterized protein</fullName>
    </submittedName>
</protein>
<evidence type="ECO:0000256" key="5">
    <source>
        <dbReference type="ARBA" id="ARBA00022857"/>
    </source>
</evidence>
<evidence type="ECO:0000313" key="8">
    <source>
        <dbReference type="EMBL" id="OQO07516.1"/>
    </source>
</evidence>
<keyword evidence="7" id="KW-0503">Monooxygenase</keyword>
<accession>A0A1V8T7X1</accession>
<evidence type="ECO:0000256" key="3">
    <source>
        <dbReference type="ARBA" id="ARBA00022630"/>
    </source>
</evidence>
<dbReference type="EMBL" id="NAJO01000014">
    <property type="protein sequence ID" value="OQO07516.1"/>
    <property type="molecule type" value="Genomic_DNA"/>
</dbReference>
<dbReference type="OrthoDB" id="66881at2759"/>
<evidence type="ECO:0000256" key="2">
    <source>
        <dbReference type="ARBA" id="ARBA00009183"/>
    </source>
</evidence>
<dbReference type="GO" id="GO:0004499">
    <property type="term" value="F:N,N-dimethylaniline monooxygenase activity"/>
    <property type="evidence" value="ECO:0007669"/>
    <property type="project" value="InterPro"/>
</dbReference>
<dbReference type="Pfam" id="PF00743">
    <property type="entry name" value="FMO-like"/>
    <property type="match status" value="2"/>
</dbReference>
<reference evidence="9" key="1">
    <citation type="submission" date="2017-03" db="EMBL/GenBank/DDBJ databases">
        <title>Genomes of endolithic fungi from Antarctica.</title>
        <authorList>
            <person name="Coleine C."/>
            <person name="Masonjones S."/>
            <person name="Stajich J.E."/>
        </authorList>
    </citation>
    <scope>NUCLEOTIDE SEQUENCE [LARGE SCALE GENOMIC DNA]</scope>
    <source>
        <strain evidence="9">CCFEE 5527</strain>
    </source>
</reference>